<evidence type="ECO:0000259" key="2">
    <source>
        <dbReference type="Pfam" id="PF01612"/>
    </source>
</evidence>
<evidence type="ECO:0000313" key="3">
    <source>
        <dbReference type="EMBL" id="PMD24480.1"/>
    </source>
</evidence>
<dbReference type="InterPro" id="IPR002562">
    <property type="entry name" value="3'-5'_exonuclease_dom"/>
</dbReference>
<feature type="compositionally biased region" description="Polar residues" evidence="1">
    <location>
        <begin position="88"/>
        <end position="99"/>
    </location>
</feature>
<dbReference type="PANTHER" id="PTHR43040">
    <property type="entry name" value="RIBONUCLEASE D"/>
    <property type="match status" value="1"/>
</dbReference>
<dbReference type="InterPro" id="IPR012337">
    <property type="entry name" value="RNaseH-like_sf"/>
</dbReference>
<dbReference type="GO" id="GO:0008408">
    <property type="term" value="F:3'-5' exonuclease activity"/>
    <property type="evidence" value="ECO:0007669"/>
    <property type="project" value="InterPro"/>
</dbReference>
<dbReference type="OrthoDB" id="428177at2759"/>
<dbReference type="STRING" id="1745343.A0A2J6QDY9"/>
<organism evidence="3 4">
    <name type="scientific">Hyaloscypha hepaticicola</name>
    <dbReference type="NCBI Taxonomy" id="2082293"/>
    <lineage>
        <taxon>Eukaryota</taxon>
        <taxon>Fungi</taxon>
        <taxon>Dikarya</taxon>
        <taxon>Ascomycota</taxon>
        <taxon>Pezizomycotina</taxon>
        <taxon>Leotiomycetes</taxon>
        <taxon>Helotiales</taxon>
        <taxon>Hyaloscyphaceae</taxon>
        <taxon>Hyaloscypha</taxon>
    </lineage>
</organism>
<accession>A0A2J6QDY9</accession>
<dbReference type="GO" id="GO:0003676">
    <property type="term" value="F:nucleic acid binding"/>
    <property type="evidence" value="ECO:0007669"/>
    <property type="project" value="InterPro"/>
</dbReference>
<dbReference type="Proteomes" id="UP000235672">
    <property type="component" value="Unassembled WGS sequence"/>
</dbReference>
<feature type="domain" description="3'-5' exonuclease" evidence="2">
    <location>
        <begin position="140"/>
        <end position="333"/>
    </location>
</feature>
<dbReference type="AlphaFoldDB" id="A0A2J6QDY9"/>
<feature type="region of interest" description="Disordered" evidence="1">
    <location>
        <begin position="64"/>
        <end position="133"/>
    </location>
</feature>
<gene>
    <name evidence="3" type="ORF">NA56DRAFT_745886</name>
</gene>
<feature type="compositionally biased region" description="Polar residues" evidence="1">
    <location>
        <begin position="64"/>
        <end position="76"/>
    </location>
</feature>
<protein>
    <recommendedName>
        <fullName evidence="2">3'-5' exonuclease domain-containing protein</fullName>
    </recommendedName>
</protein>
<reference evidence="3 4" key="1">
    <citation type="submission" date="2016-05" db="EMBL/GenBank/DDBJ databases">
        <title>A degradative enzymes factory behind the ericoid mycorrhizal symbiosis.</title>
        <authorList>
            <consortium name="DOE Joint Genome Institute"/>
            <person name="Martino E."/>
            <person name="Morin E."/>
            <person name="Grelet G."/>
            <person name="Kuo A."/>
            <person name="Kohler A."/>
            <person name="Daghino S."/>
            <person name="Barry K."/>
            <person name="Choi C."/>
            <person name="Cichocki N."/>
            <person name="Clum A."/>
            <person name="Copeland A."/>
            <person name="Hainaut M."/>
            <person name="Haridas S."/>
            <person name="Labutti K."/>
            <person name="Lindquist E."/>
            <person name="Lipzen A."/>
            <person name="Khouja H.-R."/>
            <person name="Murat C."/>
            <person name="Ohm R."/>
            <person name="Olson A."/>
            <person name="Spatafora J."/>
            <person name="Veneault-Fourrey C."/>
            <person name="Henrissat B."/>
            <person name="Grigoriev I."/>
            <person name="Martin F."/>
            <person name="Perotto S."/>
        </authorList>
    </citation>
    <scope>NUCLEOTIDE SEQUENCE [LARGE SCALE GENOMIC DNA]</scope>
    <source>
        <strain evidence="3 4">UAMH 7357</strain>
    </source>
</reference>
<dbReference type="EMBL" id="KZ613472">
    <property type="protein sequence ID" value="PMD24480.1"/>
    <property type="molecule type" value="Genomic_DNA"/>
</dbReference>
<dbReference type="InterPro" id="IPR036397">
    <property type="entry name" value="RNaseH_sf"/>
</dbReference>
<evidence type="ECO:0000313" key="4">
    <source>
        <dbReference type="Proteomes" id="UP000235672"/>
    </source>
</evidence>
<keyword evidence="4" id="KW-1185">Reference proteome</keyword>
<dbReference type="Gene3D" id="3.30.420.10">
    <property type="entry name" value="Ribonuclease H-like superfamily/Ribonuclease H"/>
    <property type="match status" value="1"/>
</dbReference>
<proteinExistence type="predicted"/>
<dbReference type="Pfam" id="PF01612">
    <property type="entry name" value="DNA_pol_A_exo1"/>
    <property type="match status" value="1"/>
</dbReference>
<dbReference type="GO" id="GO:0006139">
    <property type="term" value="P:nucleobase-containing compound metabolic process"/>
    <property type="evidence" value="ECO:0007669"/>
    <property type="project" value="InterPro"/>
</dbReference>
<name>A0A2J6QDY9_9HELO</name>
<dbReference type="SUPFAM" id="SSF53098">
    <property type="entry name" value="Ribonuclease H-like"/>
    <property type="match status" value="1"/>
</dbReference>
<sequence>MGSKVARSKGAKKGGPKKVALPIRLVECLALAQSTVPIPQQEQDSPSQIWARFAVAQKIIKASSSAQPNLEQSSKCTPGVGIKEGTTAPRNVSNSTIATVGTVDSKKSLDTKVSTETPQTTSPPPPDCKKTPEVPRYYSLVNDEEALQEFMTTIDMVDDYNVDIFADTEGEDGLSKDFNLNCITIKMVSQNRRWLLDPMALGGKLFDMPAQTGKKRTLRQILEDDKIPVIFFDVRADSNAIHGHFGVHLGGVIDLQVMEMVTRSRPTHRNGLDKCIAALPGKYLSWPARHAFFRRKNAGKGAFNQRPLPRILEEYAINDVENMPELFNYLSEERGICNDREKMQLTLDVSKEMVDLSISPEFDSQDPDNKYGPNSLTGLWPYNPYDDDWDL</sequence>
<dbReference type="PANTHER" id="PTHR43040:SF1">
    <property type="entry name" value="RIBONUCLEASE D"/>
    <property type="match status" value="1"/>
</dbReference>
<evidence type="ECO:0000256" key="1">
    <source>
        <dbReference type="SAM" id="MobiDB-lite"/>
    </source>
</evidence>